<sequence>MSGMCGLTIFVATDDPERFRAALTLACARAATSADPVRVYCHERAVSLLSEKGDATTPEHGLPDRLSLLATASECGVRLYACPTGLTITENRPETLVANVEIAGLIQLLADRPDDALIAF</sequence>
<keyword evidence="2" id="KW-1185">Reference proteome</keyword>
<evidence type="ECO:0000313" key="2">
    <source>
        <dbReference type="Proteomes" id="UP000554342"/>
    </source>
</evidence>
<accession>A0A840YUY8</accession>
<organism evidence="1 2">
    <name type="scientific">Stakelama sediminis</name>
    <dbReference type="NCBI Taxonomy" id="463200"/>
    <lineage>
        <taxon>Bacteria</taxon>
        <taxon>Pseudomonadati</taxon>
        <taxon>Pseudomonadota</taxon>
        <taxon>Alphaproteobacteria</taxon>
        <taxon>Sphingomonadales</taxon>
        <taxon>Sphingomonadaceae</taxon>
        <taxon>Stakelama</taxon>
    </lineage>
</organism>
<dbReference type="RefSeq" id="WP_184001127.1">
    <property type="nucleotide sequence ID" value="NZ_BAABIF010000004.1"/>
</dbReference>
<proteinExistence type="predicted"/>
<dbReference type="Gene3D" id="3.40.1260.10">
    <property type="entry name" value="DsrEFH-like"/>
    <property type="match status" value="1"/>
</dbReference>
<name>A0A840YUY8_9SPHN</name>
<dbReference type="InterPro" id="IPR027396">
    <property type="entry name" value="DsrEFH-like"/>
</dbReference>
<dbReference type="InterPro" id="IPR003787">
    <property type="entry name" value="Sulphur_relay_DsrE/F-like"/>
</dbReference>
<comment type="caution">
    <text evidence="1">The sequence shown here is derived from an EMBL/GenBank/DDBJ whole genome shotgun (WGS) entry which is preliminary data.</text>
</comment>
<dbReference type="EMBL" id="JACIJI010000001">
    <property type="protein sequence ID" value="MBB5717345.1"/>
    <property type="molecule type" value="Genomic_DNA"/>
</dbReference>
<reference evidence="1 2" key="1">
    <citation type="submission" date="2020-08" db="EMBL/GenBank/DDBJ databases">
        <title>Genomic Encyclopedia of Type Strains, Phase IV (KMG-IV): sequencing the most valuable type-strain genomes for metagenomic binning, comparative biology and taxonomic classification.</title>
        <authorList>
            <person name="Goeker M."/>
        </authorList>
    </citation>
    <scope>NUCLEOTIDE SEQUENCE [LARGE SCALE GENOMIC DNA]</scope>
    <source>
        <strain evidence="1 2">DSM 27203</strain>
    </source>
</reference>
<dbReference type="SUPFAM" id="SSF75169">
    <property type="entry name" value="DsrEFH-like"/>
    <property type="match status" value="1"/>
</dbReference>
<dbReference type="Pfam" id="PF02635">
    <property type="entry name" value="DsrE"/>
    <property type="match status" value="1"/>
</dbReference>
<dbReference type="Proteomes" id="UP000554342">
    <property type="component" value="Unassembled WGS sequence"/>
</dbReference>
<gene>
    <name evidence="1" type="ORF">FHR23_000252</name>
</gene>
<evidence type="ECO:0000313" key="1">
    <source>
        <dbReference type="EMBL" id="MBB5717345.1"/>
    </source>
</evidence>
<dbReference type="AlphaFoldDB" id="A0A840YUY8"/>
<protein>
    <submittedName>
        <fullName evidence="1">Putative peroxiredoxin</fullName>
    </submittedName>
</protein>